<dbReference type="InterPro" id="IPR041670">
    <property type="entry name" value="Znf-CCHC_6"/>
</dbReference>
<dbReference type="SUPFAM" id="SSF47055">
    <property type="entry name" value="TAF(II)230 TBP-binding fragment"/>
    <property type="match status" value="1"/>
</dbReference>
<evidence type="ECO:0000313" key="11">
    <source>
        <dbReference type="EMBL" id="PFX22274.1"/>
    </source>
</evidence>
<dbReference type="Pfam" id="PF12157">
    <property type="entry name" value="DUF3591"/>
    <property type="match status" value="1"/>
</dbReference>
<dbReference type="Gene3D" id="1.20.920.10">
    <property type="entry name" value="Bromodomain-like"/>
    <property type="match status" value="2"/>
</dbReference>
<evidence type="ECO:0000256" key="4">
    <source>
        <dbReference type="ARBA" id="ARBA00023117"/>
    </source>
</evidence>
<dbReference type="PRINTS" id="PR00503">
    <property type="entry name" value="BROMODOMAIN"/>
</dbReference>
<feature type="region of interest" description="Disordered" evidence="9">
    <location>
        <begin position="159"/>
        <end position="223"/>
    </location>
</feature>
<feature type="compositionally biased region" description="Basic and acidic residues" evidence="9">
    <location>
        <begin position="211"/>
        <end position="223"/>
    </location>
</feature>
<dbReference type="Pfam" id="PF09247">
    <property type="entry name" value="TBP-binding"/>
    <property type="match status" value="1"/>
</dbReference>
<dbReference type="GO" id="GO:0016251">
    <property type="term" value="F:RNA polymerase II general transcription initiation factor activity"/>
    <property type="evidence" value="ECO:0007669"/>
    <property type="project" value="InterPro"/>
</dbReference>
<sequence length="1837" mass="207664">MADSEDEDGSLNLTGFLFGNINEKGELEDTEILDEESRRHLSQLSSLSGLGSLVQDIAEEGNSPHHESGPLGEGSTSKSPLEGWIQKDSSATDYSDISELAEEEEEKYYKHAVSIFSQKKNTSTVDDEDYDDDSIDNVDKTQNDKGHLLLPTIVPAASTLSKHEQDRLAMPPPPTPQVSVAPSGESVRVNDSANKDSIATPLAGTIGSDLLNKDGKLTTHDGKTVTDLFPEFRPGQVLRFSRLFGPAKASSMPQQWRNAKKRKKKKKKQDDEKTVIEPPKTPPSPRPEDCMSDDEDKLMAPWEPTLDELRDSIGEWNSTGSQDASTKSACEWRNGPAALWYEMLGVNDDGTNLDYGFKLKEQAEDVGDASVLPKSPDSLPPDECFEMVAQVNWEDDIIWTLDDVKPNLQAQARAGWIPTATTRTAQAYAAQQEQLLQQLGVRHPGLETFLKNTTEAIRANTNFLNPPNKQGGAGVDNNNQKSSTWYSIFPVESRELVYGDWEDKIIWDSQNMPSIPSPTIMRLDPNDENIILSIPEDTGPLVKENTATLTPKKEAKKSKLLLGKNSSKDDEKQERKSEEQLKNKFNLSNDEYYSAKNTAETSLDTTGGSNLVQHSLPAIELQRPYFPTYMVAVDLRHFHRVPLKGIGHGPLSKPGRHNVYGLLKHIKKKAREREKERLASGGGEMFFMRTPADLTGMDGSLVFFEYCEEYPPLIMAVGMNAKIRNYYKRKPGKDESMPAYEYGEPIPVHQTSPFLGQLAPGESLQAFESNLFRAPIFQHELPETDFLIIRNSSGYHIRDVKTIFTVGQECPKFEVPGPNSKKANIHARDFLQIFIYRLFWKSPDTPRRIKMDDIKRAFPMHSESSIRKRLKLCADFKRTGTDCNWWVLKNDFRLPTEEEMRALVSPEQCCAYYSMLAAEQRLKDAGYGEKSLFSCEDDNDDPESKNIDDEVRTAPWNTTRAFISAMRGKCQLAVTGSADPTGCGEGFSYVRVPNKPMANKDDSSTNSPQIRKQKTVTGTDADLRRLSLKQARQVLRNFGVSDEEIRKLSRWEVIHVVRTMSTEAAKSGEGGMSKFARGSRFTIAEHQERYKEECQRIFDLQNRVLSSTEVLSTDEESSSDEGSDIDELGKNLESMLANKKTSMQLTHEEEEAERRELQKLLSDDKPSKESNGKSAGEKGGKEGVKKDSKGDEDETASVTSYESSMVGRRLRIRRTFKTPDGKEFVRIEVVKNQAVIDAYLKLNKDKSVKAQFASVDEVHKEEIRREKRRIQEQLRRIKRNQEKEKLQPVKKKKEKPPNNLKCGACGAIGHMRTNKNCPNYQEANPASVVVAMTDEQVAEEELNMPQDDLVKVEGTKITLGKAFLDQTNELKRKALVLRFPKESVRKKRRSGVMHCDYLKKPRKSINRRRANPELALQALFEGIINKMKEMEDTWPFHQPVSAKTVPDYHRIVKNPMDLQTMRENLRKSKYLSREDFREHVSLIKANSILYNGPTHDFTAAAQKMLEVCEKSLADKEEEILQLEKEINPMLSDDPQIAFSFILENLLVQMKTLPESMPFLKPVSAKQVPDYYEVVKTPIDLLTIKQQVQIHAYQNREEFMEHMRMMHRNSVVYNGEHHDFSGMAERLLQFCDDALKENDEHLSKLENDILLTPGDDTSSYAASQPPSVAGPEWSTENSMDDFPEGSVKEEDSMMDMMESEELDTTGEEFNDFRAQLSASVSALDQSTRMDADLDEEEDVDIEGYDDDDSTSQSYTKKESFGSQQMLGSEQDSQEMSQFASILLQDLQHSDSESEEDDFPFGDGDDEEEEDIEEEEQISFFPGGDESNEAIKGELPEEL</sequence>
<keyword evidence="5" id="KW-0804">Transcription</keyword>
<evidence type="ECO:0000256" key="5">
    <source>
        <dbReference type="ARBA" id="ARBA00023163"/>
    </source>
</evidence>
<feature type="compositionally biased region" description="Basic and acidic residues" evidence="9">
    <location>
        <begin position="566"/>
        <end position="582"/>
    </location>
</feature>
<feature type="region of interest" description="Disordered" evidence="9">
    <location>
        <begin position="52"/>
        <end position="103"/>
    </location>
</feature>
<keyword evidence="6" id="KW-0539">Nucleus</keyword>
<name>A0A2B4RUZ9_STYPI</name>
<feature type="compositionally biased region" description="Polar residues" evidence="9">
    <location>
        <begin position="1004"/>
        <end position="1017"/>
    </location>
</feature>
<dbReference type="PROSITE" id="PS00633">
    <property type="entry name" value="BROMODOMAIN_1"/>
    <property type="match status" value="2"/>
</dbReference>
<dbReference type="SUPFAM" id="SSF47370">
    <property type="entry name" value="Bromodomain"/>
    <property type="match status" value="2"/>
</dbReference>
<feature type="compositionally biased region" description="Acidic residues" evidence="9">
    <location>
        <begin position="125"/>
        <end position="136"/>
    </location>
</feature>
<feature type="compositionally biased region" description="Basic and acidic residues" evidence="9">
    <location>
        <begin position="1278"/>
        <end position="1287"/>
    </location>
</feature>
<evidence type="ECO:0000256" key="6">
    <source>
        <dbReference type="ARBA" id="ARBA00023242"/>
    </source>
</evidence>
<keyword evidence="12" id="KW-1185">Reference proteome</keyword>
<comment type="similarity">
    <text evidence="2">Belongs to the TAF1 family.</text>
</comment>
<dbReference type="OrthoDB" id="5752at2759"/>
<evidence type="ECO:0000256" key="3">
    <source>
        <dbReference type="ARBA" id="ARBA00023015"/>
    </source>
</evidence>
<dbReference type="InterPro" id="IPR001487">
    <property type="entry name" value="Bromodomain"/>
</dbReference>
<dbReference type="GO" id="GO:0017025">
    <property type="term" value="F:TBP-class protein binding"/>
    <property type="evidence" value="ECO:0007669"/>
    <property type="project" value="InterPro"/>
</dbReference>
<dbReference type="Proteomes" id="UP000225706">
    <property type="component" value="Unassembled WGS sequence"/>
</dbReference>
<evidence type="ECO:0000256" key="1">
    <source>
        <dbReference type="ARBA" id="ARBA00004123"/>
    </source>
</evidence>
<dbReference type="InterPro" id="IPR009067">
    <property type="entry name" value="TAF_II_230-bd"/>
</dbReference>
<accession>A0A2B4RUZ9</accession>
<keyword evidence="11" id="KW-0396">Initiation factor</keyword>
<dbReference type="InterPro" id="IPR018359">
    <property type="entry name" value="Bromodomain_CS"/>
</dbReference>
<feature type="domain" description="Bromo" evidence="10">
    <location>
        <begin position="1550"/>
        <end position="1620"/>
    </location>
</feature>
<dbReference type="InterPro" id="IPR022591">
    <property type="entry name" value="TAF1_HAT_dom"/>
</dbReference>
<feature type="region of interest" description="Disordered" evidence="9">
    <location>
        <begin position="549"/>
        <end position="584"/>
    </location>
</feature>
<dbReference type="GO" id="GO:0003743">
    <property type="term" value="F:translation initiation factor activity"/>
    <property type="evidence" value="ECO:0007669"/>
    <property type="project" value="UniProtKB-KW"/>
</dbReference>
<protein>
    <recommendedName>
        <fullName evidence="7">Transcription initiation factor TFIID subunit 1</fullName>
    </recommendedName>
</protein>
<dbReference type="PANTHER" id="PTHR13900:SF0">
    <property type="entry name" value="TRANSCRIPTION INITIATION FACTOR TFIID SUBUNIT 1"/>
    <property type="match status" value="1"/>
</dbReference>
<feature type="region of interest" description="Disordered" evidence="9">
    <location>
        <begin position="1722"/>
        <end position="1837"/>
    </location>
</feature>
<feature type="compositionally biased region" description="Acidic residues" evidence="9">
    <location>
        <begin position="1791"/>
        <end position="1815"/>
    </location>
</feature>
<feature type="compositionally biased region" description="Polar residues" evidence="9">
    <location>
        <begin position="1749"/>
        <end position="1778"/>
    </location>
</feature>
<feature type="compositionally biased region" description="Acidic residues" evidence="9">
    <location>
        <begin position="1731"/>
        <end position="1748"/>
    </location>
</feature>
<evidence type="ECO:0000256" key="9">
    <source>
        <dbReference type="SAM" id="MobiDB-lite"/>
    </source>
</evidence>
<evidence type="ECO:0000256" key="8">
    <source>
        <dbReference type="PROSITE-ProRule" id="PRU00035"/>
    </source>
</evidence>
<evidence type="ECO:0000259" key="10">
    <source>
        <dbReference type="PROSITE" id="PS50014"/>
    </source>
</evidence>
<feature type="compositionally biased region" description="Basic residues" evidence="9">
    <location>
        <begin position="258"/>
        <end position="267"/>
    </location>
</feature>
<feature type="compositionally biased region" description="Basic and acidic residues" evidence="9">
    <location>
        <begin position="1152"/>
        <end position="1189"/>
    </location>
</feature>
<comment type="caution">
    <text evidence="11">The sequence shown here is derived from an EMBL/GenBank/DDBJ whole genome shotgun (WGS) entry which is preliminary data.</text>
</comment>
<keyword evidence="3" id="KW-0805">Transcription regulation</keyword>
<feature type="region of interest" description="Disordered" evidence="9">
    <location>
        <begin position="244"/>
        <end position="296"/>
    </location>
</feature>
<dbReference type="PANTHER" id="PTHR13900">
    <property type="entry name" value="TRANSCRIPTION INITIATION FACTOR TFIID"/>
    <property type="match status" value="1"/>
</dbReference>
<dbReference type="Pfam" id="PF15288">
    <property type="entry name" value="zf-CCHC_6"/>
    <property type="match status" value="1"/>
</dbReference>
<evidence type="ECO:0000313" key="12">
    <source>
        <dbReference type="Proteomes" id="UP000225706"/>
    </source>
</evidence>
<dbReference type="PROSITE" id="PS50014">
    <property type="entry name" value="BROMODOMAIN_2"/>
    <property type="match status" value="2"/>
</dbReference>
<proteinExistence type="inferred from homology"/>
<gene>
    <name evidence="11" type="primary">Taf1</name>
    <name evidence="11" type="ORF">AWC38_SpisGene13183</name>
</gene>
<feature type="region of interest" description="Disordered" evidence="9">
    <location>
        <begin position="994"/>
        <end position="1017"/>
    </location>
</feature>
<dbReference type="CDD" id="cd05511">
    <property type="entry name" value="Bromo_TFIID"/>
    <property type="match status" value="2"/>
</dbReference>
<feature type="region of interest" description="Disordered" evidence="9">
    <location>
        <begin position="1654"/>
        <end position="1685"/>
    </location>
</feature>
<comment type="subcellular location">
    <subcellularLocation>
        <location evidence="1">Nucleus</location>
    </subcellularLocation>
</comment>
<keyword evidence="11" id="KW-0648">Protein biosynthesis</keyword>
<feature type="region of interest" description="Disordered" evidence="9">
    <location>
        <begin position="1278"/>
        <end position="1297"/>
    </location>
</feature>
<dbReference type="InterPro" id="IPR036427">
    <property type="entry name" value="Bromodomain-like_sf"/>
</dbReference>
<dbReference type="Pfam" id="PF00439">
    <property type="entry name" value="Bromodomain"/>
    <property type="match status" value="2"/>
</dbReference>
<feature type="compositionally biased region" description="Basic and acidic residues" evidence="9">
    <location>
        <begin position="1827"/>
        <end position="1837"/>
    </location>
</feature>
<evidence type="ECO:0000256" key="2">
    <source>
        <dbReference type="ARBA" id="ARBA00009064"/>
    </source>
</evidence>
<feature type="compositionally biased region" description="Polar residues" evidence="9">
    <location>
        <begin position="1654"/>
        <end position="1665"/>
    </location>
</feature>
<organism evidence="11 12">
    <name type="scientific">Stylophora pistillata</name>
    <name type="common">Smooth cauliflower coral</name>
    <dbReference type="NCBI Taxonomy" id="50429"/>
    <lineage>
        <taxon>Eukaryota</taxon>
        <taxon>Metazoa</taxon>
        <taxon>Cnidaria</taxon>
        <taxon>Anthozoa</taxon>
        <taxon>Hexacorallia</taxon>
        <taxon>Scleractinia</taxon>
        <taxon>Astrocoeniina</taxon>
        <taxon>Pocilloporidae</taxon>
        <taxon>Stylophora</taxon>
    </lineage>
</organism>
<dbReference type="GO" id="GO:0004402">
    <property type="term" value="F:histone acetyltransferase activity"/>
    <property type="evidence" value="ECO:0007669"/>
    <property type="project" value="InterPro"/>
</dbReference>
<dbReference type="GO" id="GO:0005669">
    <property type="term" value="C:transcription factor TFIID complex"/>
    <property type="evidence" value="ECO:0007669"/>
    <property type="project" value="InterPro"/>
</dbReference>
<dbReference type="GO" id="GO:0051123">
    <property type="term" value="P:RNA polymerase II preinitiation complex assembly"/>
    <property type="evidence" value="ECO:0007669"/>
    <property type="project" value="TreeGrafter"/>
</dbReference>
<dbReference type="Gene3D" id="1.10.1100.10">
    <property type="entry name" value="TAFII-230 TBP-binding domain"/>
    <property type="match status" value="1"/>
</dbReference>
<feature type="region of interest" description="Disordered" evidence="9">
    <location>
        <begin position="1141"/>
        <end position="1204"/>
    </location>
</feature>
<dbReference type="SMART" id="SM00297">
    <property type="entry name" value="BROMO"/>
    <property type="match status" value="2"/>
</dbReference>
<dbReference type="InterPro" id="IPR040240">
    <property type="entry name" value="TAF1"/>
</dbReference>
<evidence type="ECO:0000256" key="7">
    <source>
        <dbReference type="ARBA" id="ARBA00040102"/>
    </source>
</evidence>
<dbReference type="STRING" id="50429.A0A2B4RUZ9"/>
<feature type="region of interest" description="Disordered" evidence="9">
    <location>
        <begin position="120"/>
        <end position="143"/>
    </location>
</feature>
<keyword evidence="4 8" id="KW-0103">Bromodomain</keyword>
<dbReference type="EMBL" id="LSMT01000244">
    <property type="protein sequence ID" value="PFX22274.1"/>
    <property type="molecule type" value="Genomic_DNA"/>
</dbReference>
<feature type="domain" description="Bromo" evidence="10">
    <location>
        <begin position="1428"/>
        <end position="1498"/>
    </location>
</feature>
<reference evidence="12" key="1">
    <citation type="journal article" date="2017" name="bioRxiv">
        <title>Comparative analysis of the genomes of Stylophora pistillata and Acropora digitifera provides evidence for extensive differences between species of corals.</title>
        <authorList>
            <person name="Voolstra C.R."/>
            <person name="Li Y."/>
            <person name="Liew Y.J."/>
            <person name="Baumgarten S."/>
            <person name="Zoccola D."/>
            <person name="Flot J.-F."/>
            <person name="Tambutte S."/>
            <person name="Allemand D."/>
            <person name="Aranda M."/>
        </authorList>
    </citation>
    <scope>NUCLEOTIDE SEQUENCE [LARGE SCALE GENOMIC DNA]</scope>
</reference>
<dbReference type="InterPro" id="IPR036741">
    <property type="entry name" value="TAFII-230_TBP-bd_sf"/>
</dbReference>